<evidence type="ECO:0000256" key="1">
    <source>
        <dbReference type="ARBA" id="ARBA00023201"/>
    </source>
</evidence>
<name>A0A640WAQ4_9GAMM</name>
<comment type="caution">
    <text evidence="3">The sequence shown here is derived from an EMBL/GenBank/DDBJ whole genome shotgun (WGS) entry which is preliminary data.</text>
</comment>
<keyword evidence="1" id="KW-0739">Sodium transport</keyword>
<dbReference type="GO" id="GO:0006885">
    <property type="term" value="P:regulation of pH"/>
    <property type="evidence" value="ECO:0007669"/>
    <property type="project" value="InterPro"/>
</dbReference>
<reference evidence="3 4" key="1">
    <citation type="submission" date="2019-08" db="EMBL/GenBank/DDBJ databases">
        <title>Bioinformatics analysis of the strain L3 and L5.</title>
        <authorList>
            <person name="Li X."/>
        </authorList>
    </citation>
    <scope>NUCLEOTIDE SEQUENCE [LARGE SCALE GENOMIC DNA]</scope>
    <source>
        <strain evidence="3 4">L3</strain>
    </source>
</reference>
<sequence length="139" mass="15809">MTLPLISDGANQPKRLSFLGPYCLRIFSNLCSSCRILISDNRLQAILAKVTIFPRDEPSRDNKEGRRDLQRANVASREIFSPLERFELALYPWVAFTVLPAFALANAGLPLFRYHHGLATYGGNHWRTCSRKADRSRCL</sequence>
<dbReference type="GO" id="GO:0016020">
    <property type="term" value="C:membrane"/>
    <property type="evidence" value="ECO:0007669"/>
    <property type="project" value="InterPro"/>
</dbReference>
<proteinExistence type="predicted"/>
<keyword evidence="1" id="KW-0915">Sodium</keyword>
<accession>A0A640WAQ4</accession>
<gene>
    <name evidence="3" type="ORF">F0A16_17745</name>
</gene>
<dbReference type="RefSeq" id="WP_149436772.1">
    <property type="nucleotide sequence ID" value="NZ_VTPX01000012.1"/>
</dbReference>
<dbReference type="Gene3D" id="1.20.1530.10">
    <property type="entry name" value="Na+/H+ antiporter like domain"/>
    <property type="match status" value="1"/>
</dbReference>
<dbReference type="EMBL" id="VTPX01000012">
    <property type="protein sequence ID" value="KAA0016298.1"/>
    <property type="molecule type" value="Genomic_DNA"/>
</dbReference>
<evidence type="ECO:0000313" key="3">
    <source>
        <dbReference type="EMBL" id="KAA0016298.1"/>
    </source>
</evidence>
<keyword evidence="1" id="KW-0406">Ion transport</keyword>
<keyword evidence="1" id="KW-0813">Transport</keyword>
<evidence type="ECO:0000256" key="2">
    <source>
        <dbReference type="SAM" id="Phobius"/>
    </source>
</evidence>
<dbReference type="GO" id="GO:0006814">
    <property type="term" value="P:sodium ion transport"/>
    <property type="evidence" value="ECO:0007669"/>
    <property type="project" value="UniProtKB-KW"/>
</dbReference>
<dbReference type="InterPro" id="IPR004670">
    <property type="entry name" value="NhaA"/>
</dbReference>
<dbReference type="AlphaFoldDB" id="A0A640WAQ4"/>
<protein>
    <submittedName>
        <fullName evidence="3">Na+/H+ antiporter NhaA</fullName>
    </submittedName>
</protein>
<keyword evidence="2" id="KW-0812">Transmembrane</keyword>
<keyword evidence="2" id="KW-0472">Membrane</keyword>
<keyword evidence="2" id="KW-1133">Transmembrane helix</keyword>
<feature type="transmembrane region" description="Helical" evidence="2">
    <location>
        <begin position="90"/>
        <end position="112"/>
    </location>
</feature>
<organism evidence="3 4">
    <name type="scientific">Salinicola corii</name>
    <dbReference type="NCBI Taxonomy" id="2606937"/>
    <lineage>
        <taxon>Bacteria</taxon>
        <taxon>Pseudomonadati</taxon>
        <taxon>Pseudomonadota</taxon>
        <taxon>Gammaproteobacteria</taxon>
        <taxon>Oceanospirillales</taxon>
        <taxon>Halomonadaceae</taxon>
        <taxon>Salinicola</taxon>
    </lineage>
</organism>
<dbReference type="Pfam" id="PF06965">
    <property type="entry name" value="Na_H_antiport_1"/>
    <property type="match status" value="1"/>
</dbReference>
<dbReference type="InterPro" id="IPR023171">
    <property type="entry name" value="Na/H_antiporter_dom_sf"/>
</dbReference>
<dbReference type="Proteomes" id="UP000466024">
    <property type="component" value="Unassembled WGS sequence"/>
</dbReference>
<keyword evidence="4" id="KW-1185">Reference proteome</keyword>
<evidence type="ECO:0000313" key="4">
    <source>
        <dbReference type="Proteomes" id="UP000466024"/>
    </source>
</evidence>